<dbReference type="InterPro" id="IPR015856">
    <property type="entry name" value="ABC_transpr_CbiO/EcfA_su"/>
</dbReference>
<proteinExistence type="inferred from homology"/>
<evidence type="ECO:0000256" key="1">
    <source>
        <dbReference type="ARBA" id="ARBA00004202"/>
    </source>
</evidence>
<dbReference type="InterPro" id="IPR003593">
    <property type="entry name" value="AAA+_ATPase"/>
</dbReference>
<comment type="function">
    <text evidence="9">Probably part of an ABC transporter complex. Responsible for energy coupling to the transport system.</text>
</comment>
<dbReference type="PANTHER" id="PTHR43553:SF24">
    <property type="entry name" value="ENERGY-COUPLING FACTOR TRANSPORTER ATP-BINDING PROTEIN ECFA1"/>
    <property type="match status" value="1"/>
</dbReference>
<dbReference type="GO" id="GO:0006824">
    <property type="term" value="P:cobalt ion transport"/>
    <property type="evidence" value="ECO:0007669"/>
    <property type="project" value="InterPro"/>
</dbReference>
<dbReference type="NCBIfam" id="TIGR04520">
    <property type="entry name" value="ECF_ATPase_1"/>
    <property type="match status" value="1"/>
</dbReference>
<comment type="subcellular location">
    <subcellularLocation>
        <location evidence="1 10">Cell membrane</location>
        <topology evidence="1 10">Peripheral membrane protein</topology>
    </subcellularLocation>
</comment>
<dbReference type="Gene3D" id="3.40.50.300">
    <property type="entry name" value="P-loop containing nucleotide triphosphate hydrolases"/>
    <property type="match status" value="1"/>
</dbReference>
<dbReference type="CDD" id="cd03225">
    <property type="entry name" value="ABC_cobalt_CbiO_domain1"/>
    <property type="match status" value="1"/>
</dbReference>
<dbReference type="eggNOG" id="COG1122">
    <property type="taxonomic scope" value="Bacteria"/>
</dbReference>
<keyword evidence="5 10" id="KW-0547">Nucleotide-binding</keyword>
<evidence type="ECO:0000256" key="8">
    <source>
        <dbReference type="ARBA" id="ARBA00023136"/>
    </source>
</evidence>
<dbReference type="GO" id="GO:0043190">
    <property type="term" value="C:ATP-binding cassette (ABC) transporter complex"/>
    <property type="evidence" value="ECO:0007669"/>
    <property type="project" value="TreeGrafter"/>
</dbReference>
<protein>
    <recommendedName>
        <fullName evidence="10">ABC transporter ATP-binding protein</fullName>
    </recommendedName>
</protein>
<reference evidence="12 13" key="2">
    <citation type="journal article" date="2011" name="Stand. Genomic Sci.">
        <title>Complete genome sequence of Mahella australiensis type strain (50-1 BON).</title>
        <authorList>
            <person name="Sikorski J."/>
            <person name="Teshima H."/>
            <person name="Nolan M."/>
            <person name="Lucas S."/>
            <person name="Hammon N."/>
            <person name="Deshpande S."/>
            <person name="Cheng J.F."/>
            <person name="Pitluck S."/>
            <person name="Liolios K."/>
            <person name="Pagani I."/>
            <person name="Ivanova N."/>
            <person name="Huntemann M."/>
            <person name="Mavromatis K."/>
            <person name="Ovchinikova G."/>
            <person name="Pati A."/>
            <person name="Tapia R."/>
            <person name="Han C."/>
            <person name="Goodwin L."/>
            <person name="Chen A."/>
            <person name="Palaniappan K."/>
            <person name="Land M."/>
            <person name="Hauser L."/>
            <person name="Ngatchou-Djao O.D."/>
            <person name="Rohde M."/>
            <person name="Pukall R."/>
            <person name="Spring S."/>
            <person name="Abt B."/>
            <person name="Goker M."/>
            <person name="Detter J.C."/>
            <person name="Woyke T."/>
            <person name="Bristow J."/>
            <person name="Markowitz V."/>
            <person name="Hugenholtz P."/>
            <person name="Eisen J.A."/>
            <person name="Kyrpides N.C."/>
            <person name="Klenk H.P."/>
            <person name="Lapidus A."/>
        </authorList>
    </citation>
    <scope>NUCLEOTIDE SEQUENCE [LARGE SCALE GENOMIC DNA]</scope>
    <source>
        <strain evidence="13">DSM 15567 / CIP 107919 / 50-1 BON</strain>
    </source>
</reference>
<dbReference type="EMBL" id="CP002360">
    <property type="protein sequence ID" value="AEE97297.1"/>
    <property type="molecule type" value="Genomic_DNA"/>
</dbReference>
<keyword evidence="8 10" id="KW-0472">Membrane</keyword>
<dbReference type="SUPFAM" id="SSF52540">
    <property type="entry name" value="P-loop containing nucleoside triphosphate hydrolases"/>
    <property type="match status" value="1"/>
</dbReference>
<keyword evidence="3 10" id="KW-0813">Transport</keyword>
<evidence type="ECO:0000256" key="10">
    <source>
        <dbReference type="RuleBase" id="RU364103"/>
    </source>
</evidence>
<dbReference type="HOGENOM" id="CLU_000604_1_22_9"/>
<dbReference type="NCBIfam" id="NF010167">
    <property type="entry name" value="PRK13648.1"/>
    <property type="match status" value="1"/>
</dbReference>
<dbReference type="Pfam" id="PF00005">
    <property type="entry name" value="ABC_tran"/>
    <property type="match status" value="1"/>
</dbReference>
<dbReference type="SMART" id="SM00382">
    <property type="entry name" value="AAA"/>
    <property type="match status" value="1"/>
</dbReference>
<dbReference type="PROSITE" id="PS00211">
    <property type="entry name" value="ABC_TRANSPORTER_1"/>
    <property type="match status" value="1"/>
</dbReference>
<dbReference type="GO" id="GO:0042626">
    <property type="term" value="F:ATPase-coupled transmembrane transporter activity"/>
    <property type="evidence" value="ECO:0007669"/>
    <property type="project" value="TreeGrafter"/>
</dbReference>
<dbReference type="NCBIfam" id="TIGR01166">
    <property type="entry name" value="cbiO"/>
    <property type="match status" value="1"/>
</dbReference>
<keyword evidence="7" id="KW-1278">Translocase</keyword>
<dbReference type="FunFam" id="3.40.50.300:FF:000224">
    <property type="entry name" value="Energy-coupling factor transporter ATP-binding protein EcfA"/>
    <property type="match status" value="1"/>
</dbReference>
<name>F4A2V4_MAHA5</name>
<accession>F4A2V4</accession>
<dbReference type="InterPro" id="IPR003439">
    <property type="entry name" value="ABC_transporter-like_ATP-bd"/>
</dbReference>
<evidence type="ECO:0000313" key="13">
    <source>
        <dbReference type="Proteomes" id="UP000008457"/>
    </source>
</evidence>
<evidence type="ECO:0000256" key="6">
    <source>
        <dbReference type="ARBA" id="ARBA00022840"/>
    </source>
</evidence>
<evidence type="ECO:0000313" key="12">
    <source>
        <dbReference type="EMBL" id="AEE97297.1"/>
    </source>
</evidence>
<evidence type="ECO:0000256" key="5">
    <source>
        <dbReference type="ARBA" id="ARBA00022741"/>
    </source>
</evidence>
<sequence length="279" mass="30969">MRDTIVEFNDVSFIYPGEEDKSAEALDNINVSIRHGEFVAVIGRNGSGKSTFARHINALFKPSRGDVIVDGMNTKDDQMLWAIRQTAGMVFQNPDNQLIATIVEEDVAFGPENLGVPHDEIVRRVHDALELVDMAEYAHFAPHMLSGGQKQRVAIAGIIAMHPKCIVLDEPTAMLDPTGRQEVMATIKHLNEDEGITVILITHFMEEAVQADRILVMDYGHIIMDDVPKKIFTRINDIKQAGLDIPAMTELAINLRDHGLNIPPDILTVEEMAEALCLL</sequence>
<dbReference type="STRING" id="697281.Mahau_2125"/>
<dbReference type="InterPro" id="IPR027417">
    <property type="entry name" value="P-loop_NTPase"/>
</dbReference>
<evidence type="ECO:0000256" key="9">
    <source>
        <dbReference type="ARBA" id="ARBA00025157"/>
    </source>
</evidence>
<gene>
    <name evidence="12" type="ordered locus">Mahau_2125</name>
</gene>
<dbReference type="KEGG" id="mas:Mahau_2125"/>
<keyword evidence="6 10" id="KW-0067">ATP-binding</keyword>
<dbReference type="InterPro" id="IPR050095">
    <property type="entry name" value="ECF_ABC_transporter_ATP-bd"/>
</dbReference>
<dbReference type="InterPro" id="IPR005876">
    <property type="entry name" value="Co_trans_ATP-bd"/>
</dbReference>
<dbReference type="AlphaFoldDB" id="F4A2V4"/>
<feature type="domain" description="ABC transporter" evidence="11">
    <location>
        <begin position="6"/>
        <end position="244"/>
    </location>
</feature>
<dbReference type="GO" id="GO:0016887">
    <property type="term" value="F:ATP hydrolysis activity"/>
    <property type="evidence" value="ECO:0007669"/>
    <property type="project" value="InterPro"/>
</dbReference>
<evidence type="ECO:0000256" key="4">
    <source>
        <dbReference type="ARBA" id="ARBA00022475"/>
    </source>
</evidence>
<dbReference type="InterPro" id="IPR017871">
    <property type="entry name" value="ABC_transporter-like_CS"/>
</dbReference>
<evidence type="ECO:0000256" key="3">
    <source>
        <dbReference type="ARBA" id="ARBA00022448"/>
    </source>
</evidence>
<dbReference type="RefSeq" id="WP_013781725.1">
    <property type="nucleotide sequence ID" value="NC_015520.1"/>
</dbReference>
<evidence type="ECO:0000259" key="11">
    <source>
        <dbReference type="PROSITE" id="PS50893"/>
    </source>
</evidence>
<comment type="similarity">
    <text evidence="2 10">Belongs to the ABC transporter superfamily.</text>
</comment>
<dbReference type="PROSITE" id="PS50893">
    <property type="entry name" value="ABC_TRANSPORTER_2"/>
    <property type="match status" value="1"/>
</dbReference>
<evidence type="ECO:0000256" key="2">
    <source>
        <dbReference type="ARBA" id="ARBA00005417"/>
    </source>
</evidence>
<reference evidence="13" key="1">
    <citation type="submission" date="2010-11" db="EMBL/GenBank/DDBJ databases">
        <title>The complete genome of Mahella australiensis DSM 15567.</title>
        <authorList>
            <consortium name="US DOE Joint Genome Institute (JGI-PGF)"/>
            <person name="Lucas S."/>
            <person name="Copeland A."/>
            <person name="Lapidus A."/>
            <person name="Bruce D."/>
            <person name="Goodwin L."/>
            <person name="Pitluck S."/>
            <person name="Kyrpides N."/>
            <person name="Mavromatis K."/>
            <person name="Pagani I."/>
            <person name="Ivanova N."/>
            <person name="Teshima H."/>
            <person name="Brettin T."/>
            <person name="Detter J.C."/>
            <person name="Han C."/>
            <person name="Tapia R."/>
            <person name="Land M."/>
            <person name="Hauser L."/>
            <person name="Markowitz V."/>
            <person name="Cheng J.-F."/>
            <person name="Hugenholtz P."/>
            <person name="Woyke T."/>
            <person name="Wu D."/>
            <person name="Spring S."/>
            <person name="Pukall R."/>
            <person name="Steenblock K."/>
            <person name="Schneider S."/>
            <person name="Klenk H.-P."/>
            <person name="Eisen J.A."/>
        </authorList>
    </citation>
    <scope>NUCLEOTIDE SEQUENCE [LARGE SCALE GENOMIC DNA]</scope>
    <source>
        <strain evidence="13">DSM 15567 / CIP 107919 / 50-1 BON</strain>
    </source>
</reference>
<dbReference type="PANTHER" id="PTHR43553">
    <property type="entry name" value="HEAVY METAL TRANSPORTER"/>
    <property type="match status" value="1"/>
</dbReference>
<dbReference type="Proteomes" id="UP000008457">
    <property type="component" value="Chromosome"/>
</dbReference>
<comment type="function">
    <text evidence="10">Part of an ABC transporter complex. Responsible for energy coupling to the transport system.</text>
</comment>
<dbReference type="InterPro" id="IPR030947">
    <property type="entry name" value="EcfA_1"/>
</dbReference>
<keyword evidence="4 10" id="KW-1003">Cell membrane</keyword>
<evidence type="ECO:0000256" key="7">
    <source>
        <dbReference type="ARBA" id="ARBA00022967"/>
    </source>
</evidence>
<organism evidence="12 13">
    <name type="scientific">Mahella australiensis (strain DSM 15567 / CIP 107919 / 50-1 BON)</name>
    <dbReference type="NCBI Taxonomy" id="697281"/>
    <lineage>
        <taxon>Bacteria</taxon>
        <taxon>Bacillati</taxon>
        <taxon>Bacillota</taxon>
        <taxon>Clostridia</taxon>
        <taxon>Thermoanaerobacterales</taxon>
        <taxon>Thermoanaerobacterales Family IV. Incertae Sedis</taxon>
        <taxon>Mahella</taxon>
    </lineage>
</organism>
<keyword evidence="13" id="KW-1185">Reference proteome</keyword>
<dbReference type="GO" id="GO:0005524">
    <property type="term" value="F:ATP binding"/>
    <property type="evidence" value="ECO:0007669"/>
    <property type="project" value="UniProtKB-UniRule"/>
</dbReference>
<dbReference type="OrthoDB" id="9814634at2"/>